<reference evidence="2 3" key="1">
    <citation type="submission" date="2024-02" db="EMBL/GenBank/DDBJ databases">
        <authorList>
            <person name="Chen Y."/>
            <person name="Shah S."/>
            <person name="Dougan E. K."/>
            <person name="Thang M."/>
            <person name="Chan C."/>
        </authorList>
    </citation>
    <scope>NUCLEOTIDE SEQUENCE [LARGE SCALE GENOMIC DNA]</scope>
</reference>
<dbReference type="EMBL" id="CAXAMM010003337">
    <property type="protein sequence ID" value="CAK8999580.1"/>
    <property type="molecule type" value="Genomic_DNA"/>
</dbReference>
<protein>
    <recommendedName>
        <fullName evidence="4">Eukaryotic translation initiation factor 3 30 kDa subunit</fullName>
    </recommendedName>
</protein>
<dbReference type="Proteomes" id="UP001642464">
    <property type="component" value="Unassembled WGS sequence"/>
</dbReference>
<gene>
    <name evidence="2" type="ORF">SCF082_LOCUS6122</name>
</gene>
<evidence type="ECO:0000313" key="3">
    <source>
        <dbReference type="Proteomes" id="UP001642464"/>
    </source>
</evidence>
<proteinExistence type="predicted"/>
<organism evidence="2 3">
    <name type="scientific">Durusdinium trenchii</name>
    <dbReference type="NCBI Taxonomy" id="1381693"/>
    <lineage>
        <taxon>Eukaryota</taxon>
        <taxon>Sar</taxon>
        <taxon>Alveolata</taxon>
        <taxon>Dinophyceae</taxon>
        <taxon>Suessiales</taxon>
        <taxon>Symbiodiniaceae</taxon>
        <taxon>Durusdinium</taxon>
    </lineage>
</organism>
<keyword evidence="3" id="KW-1185">Reference proteome</keyword>
<name>A0ABP0IAH5_9DINO</name>
<evidence type="ECO:0000256" key="1">
    <source>
        <dbReference type="SAM" id="MobiDB-lite"/>
    </source>
</evidence>
<evidence type="ECO:0008006" key="4">
    <source>
        <dbReference type="Google" id="ProtNLM"/>
    </source>
</evidence>
<feature type="region of interest" description="Disordered" evidence="1">
    <location>
        <begin position="1"/>
        <end position="77"/>
    </location>
</feature>
<feature type="non-terminal residue" evidence="2">
    <location>
        <position position="1"/>
    </location>
</feature>
<sequence>VKKTKEYGQAQEYEADERRHKGSQKGLPLDERKKGKGKGKGKSQLLALEDGDPFDDEDPDPEGQEAEDEEEEWKKVLSKAKRARDQCNSMKADCEAALEAADKAKRVTKASKKDTDGLMLKLRGKVQALKQLLLKKEGAMRLTKAKQLLIDAGAVAKEVKEETKELNQLANKAGSKASKK</sequence>
<comment type="caution">
    <text evidence="2">The sequence shown here is derived from an EMBL/GenBank/DDBJ whole genome shotgun (WGS) entry which is preliminary data.</text>
</comment>
<accession>A0ABP0IAH5</accession>
<feature type="compositionally biased region" description="Acidic residues" evidence="1">
    <location>
        <begin position="49"/>
        <end position="71"/>
    </location>
</feature>
<evidence type="ECO:0000313" key="2">
    <source>
        <dbReference type="EMBL" id="CAK8999580.1"/>
    </source>
</evidence>